<dbReference type="EMBL" id="SLWM01000009">
    <property type="protein sequence ID" value="TCO20072.1"/>
    <property type="molecule type" value="Genomic_DNA"/>
</dbReference>
<evidence type="ECO:0000256" key="2">
    <source>
        <dbReference type="ARBA" id="ARBA00023002"/>
    </source>
</evidence>
<dbReference type="Proteomes" id="UP000295818">
    <property type="component" value="Unassembled WGS sequence"/>
</dbReference>
<dbReference type="PANTHER" id="PTHR24320">
    <property type="entry name" value="RETINOL DEHYDROGENASE"/>
    <property type="match status" value="1"/>
</dbReference>
<dbReference type="Gene3D" id="3.40.50.720">
    <property type="entry name" value="NAD(P)-binding Rossmann-like Domain"/>
    <property type="match status" value="1"/>
</dbReference>
<comment type="similarity">
    <text evidence="1">Belongs to the short-chain dehydrogenases/reductases (SDR) family.</text>
</comment>
<dbReference type="SUPFAM" id="SSF51735">
    <property type="entry name" value="NAD(P)-binding Rossmann-fold domains"/>
    <property type="match status" value="1"/>
</dbReference>
<evidence type="ECO:0000313" key="3">
    <source>
        <dbReference type="EMBL" id="TCO20072.1"/>
    </source>
</evidence>
<evidence type="ECO:0000256" key="1">
    <source>
        <dbReference type="ARBA" id="ARBA00006484"/>
    </source>
</evidence>
<proteinExistence type="inferred from homology"/>
<dbReference type="RefSeq" id="WP_132191016.1">
    <property type="nucleotide sequence ID" value="NZ_SLWM01000009.1"/>
</dbReference>
<comment type="caution">
    <text evidence="3">The sequence shown here is derived from an EMBL/GenBank/DDBJ whole genome shotgun (WGS) entry which is preliminary data.</text>
</comment>
<gene>
    <name evidence="3" type="ORF">EV644_10991</name>
</gene>
<keyword evidence="2" id="KW-0560">Oxidoreductase</keyword>
<evidence type="ECO:0000313" key="4">
    <source>
        <dbReference type="Proteomes" id="UP000295818"/>
    </source>
</evidence>
<dbReference type="InterPro" id="IPR036291">
    <property type="entry name" value="NAD(P)-bd_dom_sf"/>
</dbReference>
<dbReference type="PRINTS" id="PR00081">
    <property type="entry name" value="GDHRDH"/>
</dbReference>
<name>A0ABY2BH85_9ACTN</name>
<dbReference type="Pfam" id="PF00106">
    <property type="entry name" value="adh_short"/>
    <property type="match status" value="1"/>
</dbReference>
<accession>A0ABY2BH85</accession>
<protein>
    <submittedName>
        <fullName evidence="3">NAD(P)-dependent dehydrogenase (Short-subunit alcohol dehydrogenase family)</fullName>
    </submittedName>
</protein>
<reference evidence="3 4" key="1">
    <citation type="journal article" date="2015" name="Stand. Genomic Sci.">
        <title>Genomic Encyclopedia of Bacterial and Archaeal Type Strains, Phase III: the genomes of soil and plant-associated and newly described type strains.</title>
        <authorList>
            <person name="Whitman W.B."/>
            <person name="Woyke T."/>
            <person name="Klenk H.P."/>
            <person name="Zhou Y."/>
            <person name="Lilburn T.G."/>
            <person name="Beck B.J."/>
            <person name="De Vos P."/>
            <person name="Vandamme P."/>
            <person name="Eisen J.A."/>
            <person name="Garrity G."/>
            <person name="Hugenholtz P."/>
            <person name="Kyrpides N.C."/>
        </authorList>
    </citation>
    <scope>NUCLEOTIDE SEQUENCE [LARGE SCALE GENOMIC DNA]</scope>
    <source>
        <strain evidence="3 4">VKM Ac-2538</strain>
    </source>
</reference>
<dbReference type="PANTHER" id="PTHR24320:SF274">
    <property type="entry name" value="CHAIN DEHYDROGENASE, PUTATIVE (AFU_ORTHOLOGUE AFUA_4G00440)-RELATED"/>
    <property type="match status" value="1"/>
</dbReference>
<organism evidence="3 4">
    <name type="scientific">Kribbella orskensis</name>
    <dbReference type="NCBI Taxonomy" id="2512216"/>
    <lineage>
        <taxon>Bacteria</taxon>
        <taxon>Bacillati</taxon>
        <taxon>Actinomycetota</taxon>
        <taxon>Actinomycetes</taxon>
        <taxon>Propionibacteriales</taxon>
        <taxon>Kribbellaceae</taxon>
        <taxon>Kribbella</taxon>
    </lineage>
</organism>
<keyword evidence="4" id="KW-1185">Reference proteome</keyword>
<dbReference type="InterPro" id="IPR002347">
    <property type="entry name" value="SDR_fam"/>
</dbReference>
<sequence length="254" mass="27039">MSRILVTGSNDGIGAEIARVLEAQGHEVIRHARSAERAAAAGAADGSRFVVGDLGSLRSTRELAAQALRIGAPEVVVHNAGWGSKGESRPVSEDGLEQTFQINALAPLLLTSLLPKPRRIVFVSSDSISRGKIRLDDLQHEQEWTEDAAYADSKLAMTALAFALARRWPEVLSNAVHPGWVSTKMSGYAAPLTVAQGADTPAWLAVSDDPAALVTGTFFQDRKAIEVNPQAYDPDLQAKLLTHCLALAGTTLPD</sequence>